<feature type="chain" id="PRO_5045912932" evidence="1">
    <location>
        <begin position="25"/>
        <end position="409"/>
    </location>
</feature>
<evidence type="ECO:0000259" key="3">
    <source>
        <dbReference type="PROSITE" id="PS51841"/>
    </source>
</evidence>
<dbReference type="InterPro" id="IPR001322">
    <property type="entry name" value="Lamin_tail_dom"/>
</dbReference>
<evidence type="ECO:0000256" key="1">
    <source>
        <dbReference type="SAM" id="SignalP"/>
    </source>
</evidence>
<dbReference type="InterPro" id="IPR036415">
    <property type="entry name" value="Lamin_tail_dom_sf"/>
</dbReference>
<evidence type="ECO:0000313" key="5">
    <source>
        <dbReference type="Proteomes" id="UP001430172"/>
    </source>
</evidence>
<evidence type="ECO:0000313" key="4">
    <source>
        <dbReference type="EMBL" id="MBM6401271.1"/>
    </source>
</evidence>
<proteinExistence type="predicted"/>
<dbReference type="Gene3D" id="2.60.40.1260">
    <property type="entry name" value="Lamin Tail domain"/>
    <property type="match status" value="1"/>
</dbReference>
<feature type="domain" description="LTD" evidence="3">
    <location>
        <begin position="166"/>
        <end position="285"/>
    </location>
</feature>
<keyword evidence="5" id="KW-1185">Reference proteome</keyword>
<feature type="signal peptide" evidence="1">
    <location>
        <begin position="1"/>
        <end position="24"/>
    </location>
</feature>
<gene>
    <name evidence="4" type="ORF">JQN70_12805</name>
</gene>
<keyword evidence="1" id="KW-0732">Signal</keyword>
<sequence>MRKPLIALGVAAVAVMAAAGPAVSASVDQTGVVVHVVDGDTVDVDVAGDGTSTPVRIRNSGLQTMELGECHADDATAVMKQAALGKQVRLTAANSSASSLGRPIRYVDATSSGTVDVQLAVITAGQGLAFPMGTEVARAATYQLAMQQAALRKTGLWDDDACGVGPSAGAKLHIMVMYEGDGDETKNVNAEWVDLVNEGTADVALGGWSMRTAAQDSFFFPAGTVLRPGAGLRLYSGTGSNTANAFHWGYTVPHLPNITATNRIGSGAYLFDPQGDLRAHSSYPCVYGSCLTPIARNKVLLQARYDAPGDDSTNVNGEYVKITSLVSTPVNLSWVVVQANGNTLQLPPGTVLPTKGSSLRVHMGKGTSTSTVKYWGHTAPMLTNSGGSVELRTAETSRIACASWGTGRC</sequence>
<dbReference type="Gene3D" id="2.40.50.90">
    <property type="match status" value="1"/>
</dbReference>
<organism evidence="4 5">
    <name type="scientific">Phycicoccus sonneratiae</name>
    <dbReference type="NCBI Taxonomy" id="2807628"/>
    <lineage>
        <taxon>Bacteria</taxon>
        <taxon>Bacillati</taxon>
        <taxon>Actinomycetota</taxon>
        <taxon>Actinomycetes</taxon>
        <taxon>Micrococcales</taxon>
        <taxon>Intrasporangiaceae</taxon>
        <taxon>Phycicoccus</taxon>
    </lineage>
</organism>
<feature type="domain" description="TNase-like" evidence="2">
    <location>
        <begin position="27"/>
        <end position="159"/>
    </location>
</feature>
<name>A0ABS2CN13_9MICO</name>
<dbReference type="EMBL" id="JAFDVD010000013">
    <property type="protein sequence ID" value="MBM6401271.1"/>
    <property type="molecule type" value="Genomic_DNA"/>
</dbReference>
<dbReference type="Proteomes" id="UP001430172">
    <property type="component" value="Unassembled WGS sequence"/>
</dbReference>
<dbReference type="SUPFAM" id="SSF50199">
    <property type="entry name" value="Staphylococcal nuclease"/>
    <property type="match status" value="1"/>
</dbReference>
<dbReference type="SUPFAM" id="SSF74853">
    <property type="entry name" value="Lamin A/C globular tail domain"/>
    <property type="match status" value="2"/>
</dbReference>
<comment type="caution">
    <text evidence="4">The sequence shown here is derived from an EMBL/GenBank/DDBJ whole genome shotgun (WGS) entry which is preliminary data.</text>
</comment>
<reference evidence="4" key="1">
    <citation type="submission" date="2021-02" db="EMBL/GenBank/DDBJ databases">
        <title>Phycicoccus sp. MQZ13P-5T, whole genome shotgun sequence.</title>
        <authorList>
            <person name="Tuo L."/>
        </authorList>
    </citation>
    <scope>NUCLEOTIDE SEQUENCE</scope>
    <source>
        <strain evidence="4">MQZ13P-5</strain>
    </source>
</reference>
<dbReference type="PROSITE" id="PS51841">
    <property type="entry name" value="LTD"/>
    <property type="match status" value="1"/>
</dbReference>
<dbReference type="InterPro" id="IPR035437">
    <property type="entry name" value="SNase_OB-fold_sf"/>
</dbReference>
<dbReference type="PROSITE" id="PS50830">
    <property type="entry name" value="TNASE_3"/>
    <property type="match status" value="1"/>
</dbReference>
<accession>A0ABS2CN13</accession>
<dbReference type="InterPro" id="IPR016071">
    <property type="entry name" value="Staphylococal_nuclease_OB-fold"/>
</dbReference>
<dbReference type="Pfam" id="PF00932">
    <property type="entry name" value="LTD"/>
    <property type="match status" value="1"/>
</dbReference>
<evidence type="ECO:0000259" key="2">
    <source>
        <dbReference type="PROSITE" id="PS50830"/>
    </source>
</evidence>
<protein>
    <submittedName>
        <fullName evidence="4">Lamin tail domain-containing protein</fullName>
    </submittedName>
</protein>
<dbReference type="RefSeq" id="WP_204131726.1">
    <property type="nucleotide sequence ID" value="NZ_JAFDVD010000013.1"/>
</dbReference>